<dbReference type="Pfam" id="PF13778">
    <property type="entry name" value="DUF4174"/>
    <property type="match status" value="1"/>
</dbReference>
<dbReference type="HOGENOM" id="CLU_100965_3_0_10"/>
<keyword evidence="5" id="KW-1185">Reference proteome</keyword>
<organism evidence="4 5">
    <name type="scientific">Algoriphagus machipongonensis</name>
    <dbReference type="NCBI Taxonomy" id="388413"/>
    <lineage>
        <taxon>Bacteria</taxon>
        <taxon>Pseudomonadati</taxon>
        <taxon>Bacteroidota</taxon>
        <taxon>Cytophagia</taxon>
        <taxon>Cytophagales</taxon>
        <taxon>Cyclobacteriaceae</taxon>
        <taxon>Algoriphagus</taxon>
    </lineage>
</organism>
<evidence type="ECO:0000256" key="2">
    <source>
        <dbReference type="SAM" id="Coils"/>
    </source>
</evidence>
<evidence type="ECO:0000313" key="5">
    <source>
        <dbReference type="Proteomes" id="UP000003919"/>
    </source>
</evidence>
<dbReference type="STRING" id="388413.ALPR1_16159"/>
<evidence type="ECO:0000313" key="4">
    <source>
        <dbReference type="EMBL" id="EAZ80179.1"/>
    </source>
</evidence>
<feature type="domain" description="DUF4174" evidence="3">
    <location>
        <begin position="24"/>
        <end position="139"/>
    </location>
</feature>
<feature type="coiled-coil region" evidence="2">
    <location>
        <begin position="36"/>
        <end position="63"/>
    </location>
</feature>
<name>A3I133_9BACT</name>
<keyword evidence="2" id="KW-0175">Coiled coil</keyword>
<dbReference type="AlphaFoldDB" id="A3I133"/>
<accession>A3I133</accession>
<dbReference type="InterPro" id="IPR025232">
    <property type="entry name" value="DUF4174"/>
</dbReference>
<gene>
    <name evidence="4" type="ORF">ALPR1_16159</name>
</gene>
<keyword evidence="1" id="KW-0732">Signal</keyword>
<proteinExistence type="predicted"/>
<comment type="caution">
    <text evidence="4">The sequence shown here is derived from an EMBL/GenBank/DDBJ whole genome shotgun (WGS) entry which is preliminary data.</text>
</comment>
<protein>
    <recommendedName>
        <fullName evidence="3">DUF4174 domain-containing protein</fullName>
    </recommendedName>
</protein>
<dbReference type="EMBL" id="CM001023">
    <property type="protein sequence ID" value="EAZ80179.1"/>
    <property type="molecule type" value="Genomic_DNA"/>
</dbReference>
<reference evidence="4 5" key="1">
    <citation type="journal article" date="2011" name="J. Bacteriol.">
        <title>Complete genome sequence of Algoriphagus sp. PR1, bacterial prey of a colony-forming choanoflagellate.</title>
        <authorList>
            <person name="Alegado R.A."/>
            <person name="Ferriera S."/>
            <person name="Nusbaum C."/>
            <person name="Young S.K."/>
            <person name="Zeng Q."/>
            <person name="Imamovic A."/>
            <person name="Fairclough S.R."/>
            <person name="King N."/>
        </authorList>
    </citation>
    <scope>NUCLEOTIDE SEQUENCE [LARGE SCALE GENOMIC DNA]</scope>
    <source>
        <strain evidence="4 5">PR1</strain>
    </source>
</reference>
<evidence type="ECO:0000256" key="1">
    <source>
        <dbReference type="ARBA" id="ARBA00022729"/>
    </source>
</evidence>
<evidence type="ECO:0000259" key="3">
    <source>
        <dbReference type="Pfam" id="PF13778"/>
    </source>
</evidence>
<dbReference type="Proteomes" id="UP000003919">
    <property type="component" value="Chromosome"/>
</dbReference>
<dbReference type="EMBL" id="AAXU02000001">
    <property type="protein sequence ID" value="EAZ80179.1"/>
    <property type="molecule type" value="Genomic_DNA"/>
</dbReference>
<dbReference type="eggNOG" id="ENOG5033B8F">
    <property type="taxonomic scope" value="Bacteria"/>
</dbReference>
<sequence length="149" mass="17555">MNLYRILIFVYLVMSPFTSFAQDLSEHRWKDRLVILQANDLNNQLLKEQILELRNNNEGLKDRQIIVYQIIQNKYQKGIYDENEWVKSEGKFTSHNEGDSPFQFTLIGLDGGIKLKNNEPISCEKLFGTIDQMPLRQSEIRRKKDGDNF</sequence>